<feature type="chain" id="PRO_5040963222" evidence="1">
    <location>
        <begin position="26"/>
        <end position="42"/>
    </location>
</feature>
<accession>A0A9X9MFJ8</accession>
<organism evidence="2 3">
    <name type="scientific">Blumeria graminis f. sp. tritici</name>
    <dbReference type="NCBI Taxonomy" id="62690"/>
    <lineage>
        <taxon>Eukaryota</taxon>
        <taxon>Fungi</taxon>
        <taxon>Dikarya</taxon>
        <taxon>Ascomycota</taxon>
        <taxon>Pezizomycotina</taxon>
        <taxon>Leotiomycetes</taxon>
        <taxon>Erysiphales</taxon>
        <taxon>Erysiphaceae</taxon>
        <taxon>Blumeria</taxon>
    </lineage>
</organism>
<keyword evidence="3" id="KW-1185">Reference proteome</keyword>
<protein>
    <submittedName>
        <fullName evidence="2">BgtTE-56054</fullName>
    </submittedName>
</protein>
<evidence type="ECO:0000313" key="3">
    <source>
        <dbReference type="Proteomes" id="UP000324639"/>
    </source>
</evidence>
<dbReference type="AlphaFoldDB" id="A0A9X9MFJ8"/>
<dbReference type="EMBL" id="LR026988">
    <property type="protein sequence ID" value="VDB84415.1"/>
    <property type="molecule type" value="Genomic_DNA"/>
</dbReference>
<proteinExistence type="predicted"/>
<name>A0A9X9MFJ8_BLUGR</name>
<reference evidence="2 3" key="1">
    <citation type="submission" date="2018-08" db="EMBL/GenBank/DDBJ databases">
        <authorList>
            <person name="Muller C M."/>
        </authorList>
    </citation>
    <scope>NUCLEOTIDE SEQUENCE [LARGE SCALE GENOMIC DNA]</scope>
</reference>
<keyword evidence="1" id="KW-0732">Signal</keyword>
<sequence>MKCAYSSISPLFVTLLADLIQSTISVSAAGYAPETHRTAFPP</sequence>
<feature type="signal peptide" evidence="1">
    <location>
        <begin position="1"/>
        <end position="25"/>
    </location>
</feature>
<dbReference type="Proteomes" id="UP000324639">
    <property type="component" value="Chromosome Bgt_-05"/>
</dbReference>
<evidence type="ECO:0000313" key="2">
    <source>
        <dbReference type="EMBL" id="VDB84415.1"/>
    </source>
</evidence>
<evidence type="ECO:0000256" key="1">
    <source>
        <dbReference type="SAM" id="SignalP"/>
    </source>
</evidence>
<gene>
    <name evidence="2" type="ORF">BGT96224V316_LOCUS4001</name>
</gene>